<feature type="region of interest" description="Disordered" evidence="1">
    <location>
        <begin position="69"/>
        <end position="104"/>
    </location>
</feature>
<dbReference type="EMBL" id="HG710451">
    <property type="protein sequence ID" value="CDJ46657.1"/>
    <property type="molecule type" value="Genomic_DNA"/>
</dbReference>
<protein>
    <recommendedName>
        <fullName evidence="6">Transmembrane protein</fullName>
    </recommendedName>
</protein>
<feature type="compositionally biased region" description="Basic and acidic residues" evidence="1">
    <location>
        <begin position="93"/>
        <end position="102"/>
    </location>
</feature>
<dbReference type="OrthoDB" id="348302at2759"/>
<evidence type="ECO:0008006" key="6">
    <source>
        <dbReference type="Google" id="ProtNLM"/>
    </source>
</evidence>
<evidence type="ECO:0000256" key="3">
    <source>
        <dbReference type="SAM" id="SignalP"/>
    </source>
</evidence>
<organism evidence="4 5">
    <name type="scientific">Eimeria brunetti</name>
    <dbReference type="NCBI Taxonomy" id="51314"/>
    <lineage>
        <taxon>Eukaryota</taxon>
        <taxon>Sar</taxon>
        <taxon>Alveolata</taxon>
        <taxon>Apicomplexa</taxon>
        <taxon>Conoidasida</taxon>
        <taxon>Coccidia</taxon>
        <taxon>Eucoccidiorida</taxon>
        <taxon>Eimeriorina</taxon>
        <taxon>Eimeriidae</taxon>
        <taxon>Eimeria</taxon>
    </lineage>
</organism>
<evidence type="ECO:0000313" key="5">
    <source>
        <dbReference type="Proteomes" id="UP000030750"/>
    </source>
</evidence>
<keyword evidence="2" id="KW-1133">Transmembrane helix</keyword>
<dbReference type="Proteomes" id="UP000030750">
    <property type="component" value="Unassembled WGS sequence"/>
</dbReference>
<keyword evidence="2" id="KW-0472">Membrane</keyword>
<reference evidence="4" key="2">
    <citation type="submission" date="2013-10" db="EMBL/GenBank/DDBJ databases">
        <authorList>
            <person name="Aslett M."/>
        </authorList>
    </citation>
    <scope>NUCLEOTIDE SEQUENCE [LARGE SCALE GENOMIC DNA]</scope>
    <source>
        <strain evidence="4">Houghton</strain>
    </source>
</reference>
<evidence type="ECO:0000256" key="1">
    <source>
        <dbReference type="SAM" id="MobiDB-lite"/>
    </source>
</evidence>
<dbReference type="AlphaFoldDB" id="U6L8A5"/>
<feature type="signal peptide" evidence="3">
    <location>
        <begin position="1"/>
        <end position="22"/>
    </location>
</feature>
<dbReference type="VEuPathDB" id="ToxoDB:EBH_0013070"/>
<feature type="transmembrane region" description="Helical" evidence="2">
    <location>
        <begin position="212"/>
        <end position="232"/>
    </location>
</feature>
<keyword evidence="5" id="KW-1185">Reference proteome</keyword>
<evidence type="ECO:0000313" key="4">
    <source>
        <dbReference type="EMBL" id="CDJ46657.1"/>
    </source>
</evidence>
<accession>U6L8A5</accession>
<sequence>MRLHRLALQLSLLLPLQAVVYAGLAASLSRNNPCTTNDQQLQGLQQGDEPLQRNRSAAAECGCSTRAARTNKSEGADGGNNGFNSSGSSRECNGNREPDSSTRHNCCVTGENGDPSGPFRFSTPWKEYLTGCRGLPSQQVLLLQHMGVNRLAPLLLHFFGFLHSALHLPVLLKRLKGVQHGVSNDDRGRGNDRGCWWSFGFEWETAVPLLRYFLSFLPFLLLLLSSLLLLLVSRNRSSDAVAATTKAAKTVSQTRGSNSDAAYAALLLLLPASCSKESKNGGKRSVMLLLLIIATAAAAATLAVTAADSLKAAGCEAPMAFEAFSGLQQDQEQGSRVPEGLYGLVGGLRQLPRDWDSTALAAIAAARGYAAPDPTLSDAARGAPIALTAASHLEMLLQEGAAAAKQLRKNWLGAQYVLLLQKETKAPLEQQQQVLPQGQTLWRRSKRLLSSLLPLCRVDKWTGSTDSSGSSGRSNKLSLEAGNKDHIYFRPVSFHGENSLDTAHFQKEKQQWSFPPCEQQQGLLRCMKAEELAAAASVVGDALDCALKQHFLVRQFVDSALEPHQLVQQKKELLQVQQNVEDTLQHGLPQLWTFVRLLLQASSRSVEELLRQTPLLLLAAVIVGGAAAGASLVRHLAAEQPVDPAVGNALWQQTQHLKREGALEGMLLRSMEQHQYSREGQQQQHNVALLPIPKTKELEHVVESLSRSSSCSKALRESISMLQLQLEGHAISGCWGPLPDGCVNPEPFQKRRASAAASAAATVATAAARAALRAIRRQVSRLLPSQRRQQQQRRLFQQRPAPCYFVSQDIEDKHLLSRFGPTTSTKSTARLLSIFSLARRVDAARAFIEKRSKADMLLLQQTAAGVEAMELSMQRSMVVAELLRPLAHRQRQVEQIPVEQRCMVRLLALVFSAQGNVVERYETLLLLGALRECEAWRVQQLQQDLSASLL</sequence>
<evidence type="ECO:0000256" key="2">
    <source>
        <dbReference type="SAM" id="Phobius"/>
    </source>
</evidence>
<reference evidence="4" key="1">
    <citation type="submission" date="2013-10" db="EMBL/GenBank/DDBJ databases">
        <title>Genomic analysis of the causative agents of coccidiosis in chickens.</title>
        <authorList>
            <person name="Reid A.J."/>
            <person name="Blake D."/>
            <person name="Billington K."/>
            <person name="Browne H."/>
            <person name="Dunn M."/>
            <person name="Hung S."/>
            <person name="Kawahara F."/>
            <person name="Miranda-Saavedra D."/>
            <person name="Mourier T."/>
            <person name="Nagra H."/>
            <person name="Otto T.D."/>
            <person name="Rawlings N."/>
            <person name="Sanchez A."/>
            <person name="Sanders M."/>
            <person name="Subramaniam C."/>
            <person name="Tay Y."/>
            <person name="Dear P."/>
            <person name="Doerig C."/>
            <person name="Gruber A."/>
            <person name="Parkinson J."/>
            <person name="Shirley M."/>
            <person name="Wan K.L."/>
            <person name="Berriman M."/>
            <person name="Tomley F."/>
            <person name="Pain A."/>
        </authorList>
    </citation>
    <scope>NUCLEOTIDE SEQUENCE [LARGE SCALE GENOMIC DNA]</scope>
    <source>
        <strain evidence="4">Houghton</strain>
    </source>
</reference>
<gene>
    <name evidence="4" type="ORF">EBH_0013070</name>
</gene>
<keyword evidence="3" id="KW-0732">Signal</keyword>
<feature type="chain" id="PRO_5004674184" description="Transmembrane protein" evidence="3">
    <location>
        <begin position="23"/>
        <end position="950"/>
    </location>
</feature>
<name>U6L8A5_9EIME</name>
<feature type="transmembrane region" description="Helical" evidence="2">
    <location>
        <begin position="286"/>
        <end position="307"/>
    </location>
</feature>
<proteinExistence type="predicted"/>
<keyword evidence="2" id="KW-0812">Transmembrane</keyword>